<dbReference type="PANTHER" id="PTHR43566:SF1">
    <property type="entry name" value="AAA+ ATPASE DOMAIN-CONTAINING PROTEIN"/>
    <property type="match status" value="1"/>
</dbReference>
<sequence>MIERIIEKQINDGLGSGKVVIIYGPRQVGKTTLVKQLIAKSTSGGKYFNCDEPDIRALFSDQTSTAMRAAIGEHNLIVLDEAQRVRNIGLALKLLIDTYPELRIMATGSSAFELADRITEPLTGRNLVCQLFPLSEQELMVTCDPVEMRRTLESRILYGTYPDIVLAEGNLSKGKRIKRIASDYLFKDILNLEQIKKSSSLEKLLQALALQIGSEVSMNELATLVGLDKVTVARYIEVLEKAFIIFRLPPFSRNLRKELAKLNKIYFFDLGIRNSLINNFNPLAVRADAGVMWENYVIAERMKFNVNSERMVNSYFWRTYDQQEIDLVEDGGGVISGFEIKSKSKKYQPPAAFLQAYPGSEVKLITPDNYGDYVGARKGGDK</sequence>
<proteinExistence type="predicted"/>
<dbReference type="AlphaFoldDB" id="A0A1J5J0S6"/>
<dbReference type="EMBL" id="MNZT01000070">
    <property type="protein sequence ID" value="OIP97080.1"/>
    <property type="molecule type" value="Genomic_DNA"/>
</dbReference>
<evidence type="ECO:0000313" key="2">
    <source>
        <dbReference type="EMBL" id="OIP97080.1"/>
    </source>
</evidence>
<reference evidence="2 3" key="1">
    <citation type="journal article" date="2016" name="Environ. Microbiol.">
        <title>Genomic resolution of a cold subsurface aquifer community provides metabolic insights for novel microbes adapted to high CO concentrations.</title>
        <authorList>
            <person name="Probst A.J."/>
            <person name="Castelle C.J."/>
            <person name="Singh A."/>
            <person name="Brown C.T."/>
            <person name="Anantharaman K."/>
            <person name="Sharon I."/>
            <person name="Hug L.A."/>
            <person name="Burstein D."/>
            <person name="Emerson J.B."/>
            <person name="Thomas B.C."/>
            <person name="Banfield J.F."/>
        </authorList>
    </citation>
    <scope>NUCLEOTIDE SEQUENCE [LARGE SCALE GENOMIC DNA]</scope>
    <source>
        <strain evidence="2">CG2_30_54_11</strain>
    </source>
</reference>
<protein>
    <recommendedName>
        <fullName evidence="1">AAA+ ATPase domain-containing protein</fullName>
    </recommendedName>
</protein>
<dbReference type="STRING" id="1817892.AUK40_04085"/>
<name>A0A1J5J0S6_9BACT</name>
<dbReference type="Pfam" id="PF13173">
    <property type="entry name" value="AAA_14"/>
    <property type="match status" value="1"/>
</dbReference>
<dbReference type="SUPFAM" id="SSF52540">
    <property type="entry name" value="P-loop containing nucleoside triphosphate hydrolases"/>
    <property type="match status" value="1"/>
</dbReference>
<evidence type="ECO:0000313" key="3">
    <source>
        <dbReference type="Proteomes" id="UP000183245"/>
    </source>
</evidence>
<feature type="domain" description="AAA+ ATPase" evidence="1">
    <location>
        <begin position="16"/>
        <end position="162"/>
    </location>
</feature>
<dbReference type="InterPro" id="IPR025420">
    <property type="entry name" value="DUF4143"/>
</dbReference>
<dbReference type="Pfam" id="PF13635">
    <property type="entry name" value="DUF4143"/>
    <property type="match status" value="1"/>
</dbReference>
<evidence type="ECO:0000259" key="1">
    <source>
        <dbReference type="SMART" id="SM00382"/>
    </source>
</evidence>
<dbReference type="PANTHER" id="PTHR43566">
    <property type="entry name" value="CONSERVED PROTEIN"/>
    <property type="match status" value="1"/>
</dbReference>
<dbReference type="Proteomes" id="UP000183245">
    <property type="component" value="Unassembled WGS sequence"/>
</dbReference>
<organism evidence="2 3">
    <name type="scientific">Candidatus Wirthbacteria bacterium CG2_30_54_11</name>
    <dbReference type="NCBI Taxonomy" id="1817892"/>
    <lineage>
        <taxon>Bacteria</taxon>
        <taxon>Candidatus Wirthbacteria</taxon>
    </lineage>
</organism>
<comment type="caution">
    <text evidence="2">The sequence shown here is derived from an EMBL/GenBank/DDBJ whole genome shotgun (WGS) entry which is preliminary data.</text>
</comment>
<dbReference type="PRINTS" id="PR01874">
    <property type="entry name" value="DNAREPAIRADA"/>
</dbReference>
<gene>
    <name evidence="2" type="ORF">AUK40_04085</name>
</gene>
<dbReference type="InterPro" id="IPR027417">
    <property type="entry name" value="P-loop_NTPase"/>
</dbReference>
<accession>A0A1J5J0S6</accession>
<dbReference type="SMART" id="SM00382">
    <property type="entry name" value="AAA"/>
    <property type="match status" value="1"/>
</dbReference>
<dbReference type="Gene3D" id="3.40.50.300">
    <property type="entry name" value="P-loop containing nucleotide triphosphate hydrolases"/>
    <property type="match status" value="1"/>
</dbReference>
<dbReference type="InterPro" id="IPR003593">
    <property type="entry name" value="AAA+_ATPase"/>
</dbReference>
<dbReference type="InterPro" id="IPR041682">
    <property type="entry name" value="AAA_14"/>
</dbReference>